<dbReference type="KEGG" id="lpan:LPMP_090330"/>
<proteinExistence type="predicted"/>
<keyword evidence="2" id="KW-0472">Membrane</keyword>
<dbReference type="PROSITE" id="PS50839">
    <property type="entry name" value="CHASE"/>
    <property type="match status" value="1"/>
</dbReference>
<dbReference type="InterPro" id="IPR029787">
    <property type="entry name" value="Nucleotide_cyclase"/>
</dbReference>
<evidence type="ECO:0000313" key="5">
    <source>
        <dbReference type="Proteomes" id="UP000063063"/>
    </source>
</evidence>
<protein>
    <submittedName>
        <fullName evidence="4">Nucleotide cyclase, putative</fullName>
    </submittedName>
</protein>
<reference evidence="4 5" key="1">
    <citation type="journal article" date="2015" name="Sci. Rep.">
        <title>The genome of Leishmania panamensis: insights into genomics of the L. (Viannia) subgenus.</title>
        <authorList>
            <person name="Llanes A."/>
            <person name="Restrepo C.M."/>
            <person name="Vecchio G.D."/>
            <person name="Anguizola F.J."/>
            <person name="Lleonart R."/>
        </authorList>
    </citation>
    <scope>NUCLEOTIDE SEQUENCE [LARGE SCALE GENOMIC DNA]</scope>
    <source>
        <strain evidence="4 5">MHOM/PA/94/PSC-1</strain>
    </source>
</reference>
<dbReference type="Proteomes" id="UP000063063">
    <property type="component" value="Chromosome 9"/>
</dbReference>
<evidence type="ECO:0000256" key="1">
    <source>
        <dbReference type="SAM" id="MobiDB-lite"/>
    </source>
</evidence>
<feature type="region of interest" description="Disordered" evidence="1">
    <location>
        <begin position="761"/>
        <end position="781"/>
    </location>
</feature>
<feature type="compositionally biased region" description="Polar residues" evidence="1">
    <location>
        <begin position="770"/>
        <end position="780"/>
    </location>
</feature>
<keyword evidence="2" id="KW-0812">Transmembrane</keyword>
<feature type="transmembrane region" description="Helical" evidence="2">
    <location>
        <begin position="28"/>
        <end position="53"/>
    </location>
</feature>
<dbReference type="AlphaFoldDB" id="A0A088RL76"/>
<dbReference type="EMBL" id="CP009378">
    <property type="protein sequence ID" value="AIN95949.1"/>
    <property type="molecule type" value="Genomic_DNA"/>
</dbReference>
<dbReference type="VEuPathDB" id="TriTrypDB:LPMP_090330"/>
<keyword evidence="5" id="KW-1185">Reference proteome</keyword>
<dbReference type="RefSeq" id="XP_010704271.1">
    <property type="nucleotide sequence ID" value="XM_010705969.1"/>
</dbReference>
<evidence type="ECO:0000259" key="3">
    <source>
        <dbReference type="PROSITE" id="PS50839"/>
    </source>
</evidence>
<keyword evidence="2" id="KW-1133">Transmembrane helix</keyword>
<feature type="region of interest" description="Disordered" evidence="1">
    <location>
        <begin position="809"/>
        <end position="871"/>
    </location>
</feature>
<accession>A0A088RL76</accession>
<dbReference type="GO" id="GO:0003824">
    <property type="term" value="F:catalytic activity"/>
    <property type="evidence" value="ECO:0007669"/>
    <property type="project" value="UniProtKB-ARBA"/>
</dbReference>
<evidence type="ECO:0000313" key="4">
    <source>
        <dbReference type="EMBL" id="AIN95949.1"/>
    </source>
</evidence>
<name>A0A088RL76_LEIPA</name>
<dbReference type="eggNOG" id="ENOG502QQZF">
    <property type="taxonomic scope" value="Eukaryota"/>
</dbReference>
<dbReference type="InterPro" id="IPR006189">
    <property type="entry name" value="CHASE_dom"/>
</dbReference>
<organism evidence="4 5">
    <name type="scientific">Leishmania panamensis</name>
    <dbReference type="NCBI Taxonomy" id="5679"/>
    <lineage>
        <taxon>Eukaryota</taxon>
        <taxon>Discoba</taxon>
        <taxon>Euglenozoa</taxon>
        <taxon>Kinetoplastea</taxon>
        <taxon>Metakinetoplastina</taxon>
        <taxon>Trypanosomatida</taxon>
        <taxon>Trypanosomatidae</taxon>
        <taxon>Leishmaniinae</taxon>
        <taxon>Leishmania</taxon>
        <taxon>Leishmania guyanensis species complex</taxon>
    </lineage>
</organism>
<evidence type="ECO:0000256" key="2">
    <source>
        <dbReference type="SAM" id="Phobius"/>
    </source>
</evidence>
<sequence length="1030" mass="111613">MKKIYHIPTGNSAEDEQNNKRQAKRYRVYFIILAVLVALLLMLTTILTPMLLLQHHDNQLEQRHRDEERLAAKDYATTFRDAILGAISAVYGVEGYIMGVMKTLPNLNDTPAQRVEGQYFPQFYRYAELVASAAPHISLFATAPGGVILQVYPLKEESPLKGWDLLNSSGSGTNHTDPAEGQRQDPYTVISTGMLDLTGPYKSSILPTIDGEKSYDEVNMWWVDLRQPIYNATSTALISNSTFWGFGIVIFSVDGLMQRYNFTKAMDINEMAYIVYTMDNASSGSCTVIIASPIFNGETDCNTPNMQKFIKEATTRDVLSEKISWRISLKSTKRVNQFTPKVRNIIIISSIIGVFALFALCVCMIVRCTRVYDGTKHAPKMAPFAMLTIGPCRGEELWDLASDQMVEVTERLGHVLAQQMVRHGAYQIQQVHPLTTSYVMRSVAAAVQMAFSTIEELYSCPIDDPLRRLLGDEGRLLLSYAVHWCTDAAVRLEVMGNGLRYEGPDVVYSGRMWVFAGPNVVTVSPAALPSAKRMPHVKCKLFDSVFLRGVTTRQDLYVVTDTSNHHLKEAEAFAAEQVRRARQAQLQYTAGKETEPGSTLYTPQGRLFTYPGIGYENSDLDNDSLCLARTAADGASAASGNRISSHPIPFANSTGGSHVAAGGIRKGARKDGGVGSCSVPASTPDGVLAGTGENGSESPSALSFVVPQRRMVRRPARKNKLSNVVLGSPTSSSNVANVQTGNAVEMAAVNPQTPLLQHNATLSSSASTSGTNDISGNHSRSAIGAANNAQHPDVLPTNPLVVVPPSTTMVAAAHGPGGGSGGSSSSTSSRNCESSVWRPGNIPPFVGDNPLAGSNTGPGPTGGRGAVSSLSVCGTSHNSDGSAALQDNASVLDNFSSDLLLRPAISSQSDLLLRAVFDRQAVALDLSYDSVRVLVYYFYSSYKILFRPLAAPELHNIYRRLVTAFGVPQQGILEHLAARCATRFLQRHEETQTRLWDQQHRLQAHIRSVSASTAVATSSVSDDEAANISD</sequence>
<dbReference type="OrthoDB" id="272956at2759"/>
<dbReference type="SUPFAM" id="SSF55073">
    <property type="entry name" value="Nucleotide cyclase"/>
    <property type="match status" value="1"/>
</dbReference>
<dbReference type="GeneID" id="22572603"/>
<dbReference type="VEuPathDB" id="TriTrypDB:LPAL13_090008300"/>
<gene>
    <name evidence="4" type="ORF">LPMP_090330</name>
</gene>
<feature type="transmembrane region" description="Helical" evidence="2">
    <location>
        <begin position="345"/>
        <end position="366"/>
    </location>
</feature>
<feature type="domain" description="CHASE" evidence="3">
    <location>
        <begin position="147"/>
        <end position="328"/>
    </location>
</feature>